<feature type="compositionally biased region" description="Basic and acidic residues" evidence="3">
    <location>
        <begin position="253"/>
        <end position="262"/>
    </location>
</feature>
<dbReference type="InterPro" id="IPR023780">
    <property type="entry name" value="Chromo_domain"/>
</dbReference>
<dbReference type="InterPro" id="IPR051219">
    <property type="entry name" value="Heterochromatin_chromo-domain"/>
</dbReference>
<gene>
    <name evidence="5" type="ORF">PLXY2_LOCUS530</name>
</gene>
<dbReference type="PROSITE" id="PS00598">
    <property type="entry name" value="CHROMO_1"/>
    <property type="match status" value="1"/>
</dbReference>
<evidence type="ECO:0000256" key="1">
    <source>
        <dbReference type="ARBA" id="ARBA00004123"/>
    </source>
</evidence>
<dbReference type="PANTHER" id="PTHR22812">
    <property type="entry name" value="CHROMOBOX PROTEIN"/>
    <property type="match status" value="1"/>
</dbReference>
<comment type="caution">
    <text evidence="5">The sequence shown here is derived from an EMBL/GenBank/DDBJ whole genome shotgun (WGS) entry which is preliminary data.</text>
</comment>
<feature type="region of interest" description="Disordered" evidence="3">
    <location>
        <begin position="148"/>
        <end position="197"/>
    </location>
</feature>
<proteinExistence type="predicted"/>
<dbReference type="Proteomes" id="UP000653454">
    <property type="component" value="Unassembled WGS sequence"/>
</dbReference>
<evidence type="ECO:0000259" key="4">
    <source>
        <dbReference type="PROSITE" id="PS50013"/>
    </source>
</evidence>
<protein>
    <submittedName>
        <fullName evidence="5">(diamondback moth) hypothetical protein</fullName>
    </submittedName>
</protein>
<feature type="region of interest" description="Disordered" evidence="3">
    <location>
        <begin position="253"/>
        <end position="300"/>
    </location>
</feature>
<evidence type="ECO:0000256" key="2">
    <source>
        <dbReference type="ARBA" id="ARBA00023242"/>
    </source>
</evidence>
<sequence length="300" mass="34632">MRKVSKSRTDDDVISSTNGSIANDADETQPEVEPNASDDKNLDEDLNEDEPEKNGDDLDYTTDKPVKESKKKSGKKSKKKKSSKKEKEVAEDDPEEEEEEEYEVEKIIDSKRIKGKLHYLIRWKGYSADTDTWEPENTLSCPDLINKFNEKDASKKKATVTPKSPVKRRGRPPKNAKPAKKPRTKPNSEWDSENADENAEYEVDRILEVHHKKNGSREFLIHWKGWSTKFDSWEPESNLNCKDLIKKFMDKVDSARKSDSKTLRVNPGTTNRFTLQDPSSGRRLSKRRGQKQRVRYDDAE</sequence>
<dbReference type="Pfam" id="PF00385">
    <property type="entry name" value="Chromo"/>
    <property type="match status" value="2"/>
</dbReference>
<organism evidence="5 6">
    <name type="scientific">Plutella xylostella</name>
    <name type="common">Diamondback moth</name>
    <name type="synonym">Plutella maculipennis</name>
    <dbReference type="NCBI Taxonomy" id="51655"/>
    <lineage>
        <taxon>Eukaryota</taxon>
        <taxon>Metazoa</taxon>
        <taxon>Ecdysozoa</taxon>
        <taxon>Arthropoda</taxon>
        <taxon>Hexapoda</taxon>
        <taxon>Insecta</taxon>
        <taxon>Pterygota</taxon>
        <taxon>Neoptera</taxon>
        <taxon>Endopterygota</taxon>
        <taxon>Lepidoptera</taxon>
        <taxon>Glossata</taxon>
        <taxon>Ditrysia</taxon>
        <taxon>Yponomeutoidea</taxon>
        <taxon>Plutellidae</taxon>
        <taxon>Plutella</taxon>
    </lineage>
</organism>
<evidence type="ECO:0000313" key="5">
    <source>
        <dbReference type="EMBL" id="CAG9088126.1"/>
    </source>
</evidence>
<keyword evidence="2" id="KW-0539">Nucleus</keyword>
<feature type="region of interest" description="Disordered" evidence="3">
    <location>
        <begin position="1"/>
        <end position="108"/>
    </location>
</feature>
<feature type="domain" description="Chromo" evidence="4">
    <location>
        <begin position="102"/>
        <end position="160"/>
    </location>
</feature>
<dbReference type="InterPro" id="IPR000953">
    <property type="entry name" value="Chromo/chromo_shadow_dom"/>
</dbReference>
<feature type="compositionally biased region" description="Basic and acidic residues" evidence="3">
    <location>
        <begin position="52"/>
        <end position="68"/>
    </location>
</feature>
<evidence type="ECO:0000313" key="6">
    <source>
        <dbReference type="Proteomes" id="UP000653454"/>
    </source>
</evidence>
<dbReference type="SUPFAM" id="SSF54160">
    <property type="entry name" value="Chromo domain-like"/>
    <property type="match status" value="2"/>
</dbReference>
<keyword evidence="6" id="KW-1185">Reference proteome</keyword>
<feature type="compositionally biased region" description="Polar residues" evidence="3">
    <location>
        <begin position="267"/>
        <end position="279"/>
    </location>
</feature>
<dbReference type="Gene3D" id="2.40.50.40">
    <property type="match status" value="2"/>
</dbReference>
<comment type="subcellular location">
    <subcellularLocation>
        <location evidence="1">Nucleus</location>
    </subcellularLocation>
</comment>
<feature type="compositionally biased region" description="Basic residues" evidence="3">
    <location>
        <begin position="165"/>
        <end position="184"/>
    </location>
</feature>
<dbReference type="PROSITE" id="PS50013">
    <property type="entry name" value="CHROMO_2"/>
    <property type="match status" value="2"/>
</dbReference>
<dbReference type="SMART" id="SM00298">
    <property type="entry name" value="CHROMO"/>
    <property type="match status" value="2"/>
</dbReference>
<dbReference type="CDD" id="cd00024">
    <property type="entry name" value="CD_CSD"/>
    <property type="match status" value="2"/>
</dbReference>
<dbReference type="GO" id="GO:0005634">
    <property type="term" value="C:nucleus"/>
    <property type="evidence" value="ECO:0007669"/>
    <property type="project" value="UniProtKB-SubCell"/>
</dbReference>
<accession>A0A8S4D126</accession>
<dbReference type="AlphaFoldDB" id="A0A8S4D126"/>
<feature type="compositionally biased region" description="Basic residues" evidence="3">
    <location>
        <begin position="69"/>
        <end position="84"/>
    </location>
</feature>
<dbReference type="InterPro" id="IPR017984">
    <property type="entry name" value="Chromo_dom_subgr"/>
</dbReference>
<dbReference type="InterPro" id="IPR016197">
    <property type="entry name" value="Chromo-like_dom_sf"/>
</dbReference>
<evidence type="ECO:0000256" key="3">
    <source>
        <dbReference type="SAM" id="MobiDB-lite"/>
    </source>
</evidence>
<dbReference type="PRINTS" id="PR00504">
    <property type="entry name" value="CHROMODOMAIN"/>
</dbReference>
<dbReference type="InterPro" id="IPR023779">
    <property type="entry name" value="Chromodomain_CS"/>
</dbReference>
<feature type="domain" description="Chromo" evidence="4">
    <location>
        <begin position="201"/>
        <end position="260"/>
    </location>
</feature>
<dbReference type="EMBL" id="CAJHNJ030000001">
    <property type="protein sequence ID" value="CAG9088126.1"/>
    <property type="molecule type" value="Genomic_DNA"/>
</dbReference>
<feature type="compositionally biased region" description="Basic residues" evidence="3">
    <location>
        <begin position="283"/>
        <end position="293"/>
    </location>
</feature>
<name>A0A8S4D126_PLUXY</name>
<feature type="compositionally biased region" description="Acidic residues" evidence="3">
    <location>
        <begin position="89"/>
        <end position="103"/>
    </location>
</feature>
<dbReference type="GO" id="GO:0005694">
    <property type="term" value="C:chromosome"/>
    <property type="evidence" value="ECO:0007669"/>
    <property type="project" value="UniProtKB-ARBA"/>
</dbReference>
<reference evidence="5" key="1">
    <citation type="submission" date="2020-11" db="EMBL/GenBank/DDBJ databases">
        <authorList>
            <person name="Whiteford S."/>
        </authorList>
    </citation>
    <scope>NUCLEOTIDE SEQUENCE</scope>
</reference>
<feature type="compositionally biased region" description="Acidic residues" evidence="3">
    <location>
        <begin position="41"/>
        <end position="51"/>
    </location>
</feature>